<feature type="region of interest" description="Disordered" evidence="1">
    <location>
        <begin position="16"/>
        <end position="36"/>
    </location>
</feature>
<sequence length="85" mass="9807">MASNLNMNIDDVLKQSGNQKTYTAADQREKSIGGRPRIDESEKLTKQISLYLNEGEFEFLTEYAKRNYMNKNSVVRMLIARAMVE</sequence>
<dbReference type="RefSeq" id="WP_065842627.1">
    <property type="nucleotide sequence ID" value="NZ_CP059435.1"/>
</dbReference>
<accession>A0A974MUF3</accession>
<reference evidence="3" key="1">
    <citation type="submission" date="2020-07" db="EMBL/GenBank/DDBJ databases">
        <title>A comparison of fourteen fully characterised mammalian-associated Campylobacter fetus isolates suggests a mechanism by which bovine-adapted biotypes have evolved high genomic plasticity.</title>
        <authorList>
            <person name="Nadin-Davis S.A."/>
            <person name="Chmara J.T."/>
            <person name="Carillo C."/>
            <person name="Amoako K."/>
            <person name="Goji N."/>
            <person name="Duceppe M.-O."/>
            <person name="Devenish J."/>
        </authorList>
    </citation>
    <scope>NUCLEOTIDE SEQUENCE [LARGE SCALE GENOMIC DNA]</scope>
    <source>
        <strain evidence="3">CFViADRI1362</strain>
        <plasmid evidence="3">pcfviadri1362_p3</plasmid>
    </source>
</reference>
<dbReference type="AlphaFoldDB" id="A0A974MUF3"/>
<keyword evidence="2" id="KW-0614">Plasmid</keyword>
<name>A0A974MUF3_CAMFE</name>
<evidence type="ECO:0000313" key="2">
    <source>
        <dbReference type="EMBL" id="QMS59945.1"/>
    </source>
</evidence>
<dbReference type="EMBL" id="CP059435">
    <property type="protein sequence ID" value="QMS59945.1"/>
    <property type="molecule type" value="Genomic_DNA"/>
</dbReference>
<dbReference type="Proteomes" id="UP000514628">
    <property type="component" value="Plasmid pCFViADRI1362_P3"/>
</dbReference>
<protein>
    <submittedName>
        <fullName evidence="2">Uncharacterized protein</fullName>
    </submittedName>
</protein>
<evidence type="ECO:0000256" key="1">
    <source>
        <dbReference type="SAM" id="MobiDB-lite"/>
    </source>
</evidence>
<evidence type="ECO:0000313" key="3">
    <source>
        <dbReference type="Proteomes" id="UP000514628"/>
    </source>
</evidence>
<feature type="compositionally biased region" description="Basic and acidic residues" evidence="1">
    <location>
        <begin position="26"/>
        <end position="36"/>
    </location>
</feature>
<geneLocation type="plasmid" evidence="3">
    <name>pcfviadri1362_p3</name>
</geneLocation>
<proteinExistence type="predicted"/>
<gene>
    <name evidence="2" type="ORF">GZ989_011525</name>
</gene>
<organism evidence="2 3">
    <name type="scientific">Campylobacter fetus</name>
    <dbReference type="NCBI Taxonomy" id="196"/>
    <lineage>
        <taxon>Bacteria</taxon>
        <taxon>Pseudomonadati</taxon>
        <taxon>Campylobacterota</taxon>
        <taxon>Epsilonproteobacteria</taxon>
        <taxon>Campylobacterales</taxon>
        <taxon>Campylobacteraceae</taxon>
        <taxon>Campylobacter</taxon>
    </lineage>
</organism>